<sequence>MLDRSIDREKESAVDFVVTISVCCCLLVVLTNDGILTAVSESDREQPHPWNHIAALHRPQAPPVIQHNHTCTSAQSESPSGNTLKMDSKWYINCIPLVGRKVFCTDHNGLDTVRHTWSRLGEECALPFHGKVEYVPELKLWFGISSKHCTLAAADLSAMASSQMTPLVVSAGMEFDPPEEWQRRGSRARAGDGVAGGDNGLHGGRVEATHGQMAQWAVAAWRAATAATCLAAVWRRGDRARQGAATAAGLTGEQRSSSHEMADGAIVGGDDLAGEAQPDSHGERRRGRDWRKFGAGMRQRQRQRRVRQRRGLKLNAATGAERDGCVRRRLFLRKQSAAHKHRGIRDSEAHTTAPPMPTRPHP</sequence>
<feature type="compositionally biased region" description="Basic residues" evidence="1">
    <location>
        <begin position="334"/>
        <end position="343"/>
    </location>
</feature>
<reference evidence="2" key="1">
    <citation type="submission" date="2020-07" db="EMBL/GenBank/DDBJ databases">
        <title>Genome sequence and genetic diversity analysis of an under-domesticated orphan crop, white fonio (Digitaria exilis).</title>
        <authorList>
            <person name="Bennetzen J.L."/>
            <person name="Chen S."/>
            <person name="Ma X."/>
            <person name="Wang X."/>
            <person name="Yssel A.E.J."/>
            <person name="Chaluvadi S.R."/>
            <person name="Johnson M."/>
            <person name="Gangashetty P."/>
            <person name="Hamidou F."/>
            <person name="Sanogo M.D."/>
            <person name="Zwaenepoel A."/>
            <person name="Wallace J."/>
            <person name="Van De Peer Y."/>
            <person name="Van Deynze A."/>
        </authorList>
    </citation>
    <scope>NUCLEOTIDE SEQUENCE</scope>
    <source>
        <tissue evidence="2">Leaves</tissue>
    </source>
</reference>
<dbReference type="Proteomes" id="UP000636709">
    <property type="component" value="Unassembled WGS sequence"/>
</dbReference>
<feature type="compositionally biased region" description="Basic residues" evidence="1">
    <location>
        <begin position="299"/>
        <end position="310"/>
    </location>
</feature>
<dbReference type="EMBL" id="JACEFO010002685">
    <property type="protein sequence ID" value="KAF8651314.1"/>
    <property type="molecule type" value="Genomic_DNA"/>
</dbReference>
<keyword evidence="3" id="KW-1185">Reference proteome</keyword>
<evidence type="ECO:0000313" key="2">
    <source>
        <dbReference type="EMBL" id="KAF8651314.1"/>
    </source>
</evidence>
<evidence type="ECO:0000313" key="3">
    <source>
        <dbReference type="Proteomes" id="UP000636709"/>
    </source>
</evidence>
<dbReference type="Pfam" id="PF07893">
    <property type="entry name" value="DUF1668"/>
    <property type="match status" value="1"/>
</dbReference>
<dbReference type="InterPro" id="IPR012871">
    <property type="entry name" value="DUF1668_ORYSA"/>
</dbReference>
<proteinExistence type="predicted"/>
<dbReference type="AlphaFoldDB" id="A0A835A3P0"/>
<dbReference type="PANTHER" id="PTHR33085">
    <property type="entry name" value="OS12G0113100 PROTEIN-RELATED"/>
    <property type="match status" value="1"/>
</dbReference>
<feature type="region of interest" description="Disordered" evidence="1">
    <location>
        <begin position="268"/>
        <end position="310"/>
    </location>
</feature>
<accession>A0A835A3P0</accession>
<gene>
    <name evidence="2" type="ORF">HU200_063570</name>
</gene>
<evidence type="ECO:0000256" key="1">
    <source>
        <dbReference type="SAM" id="MobiDB-lite"/>
    </source>
</evidence>
<protein>
    <submittedName>
        <fullName evidence="2">Uncharacterized protein</fullName>
    </submittedName>
</protein>
<feature type="region of interest" description="Disordered" evidence="1">
    <location>
        <begin position="334"/>
        <end position="362"/>
    </location>
</feature>
<name>A0A835A3P0_9POAL</name>
<organism evidence="2 3">
    <name type="scientific">Digitaria exilis</name>
    <dbReference type="NCBI Taxonomy" id="1010633"/>
    <lineage>
        <taxon>Eukaryota</taxon>
        <taxon>Viridiplantae</taxon>
        <taxon>Streptophyta</taxon>
        <taxon>Embryophyta</taxon>
        <taxon>Tracheophyta</taxon>
        <taxon>Spermatophyta</taxon>
        <taxon>Magnoliopsida</taxon>
        <taxon>Liliopsida</taxon>
        <taxon>Poales</taxon>
        <taxon>Poaceae</taxon>
        <taxon>PACMAD clade</taxon>
        <taxon>Panicoideae</taxon>
        <taxon>Panicodae</taxon>
        <taxon>Paniceae</taxon>
        <taxon>Anthephorinae</taxon>
        <taxon>Digitaria</taxon>
    </lineage>
</organism>
<comment type="caution">
    <text evidence="2">The sequence shown here is derived from an EMBL/GenBank/DDBJ whole genome shotgun (WGS) entry which is preliminary data.</text>
</comment>